<evidence type="ECO:0000313" key="1">
    <source>
        <dbReference type="EMBL" id="MBT0654590.1"/>
    </source>
</evidence>
<reference evidence="1 2" key="1">
    <citation type="submission" date="2021-05" db="EMBL/GenBank/DDBJ databases">
        <title>The draft genome of Geobacter luticola JCM 17780.</title>
        <authorList>
            <person name="Xu Z."/>
            <person name="Masuda Y."/>
            <person name="Itoh H."/>
            <person name="Senoo K."/>
        </authorList>
    </citation>
    <scope>NUCLEOTIDE SEQUENCE [LARGE SCALE GENOMIC DNA]</scope>
    <source>
        <strain evidence="1 2">JCM 17780</strain>
    </source>
</reference>
<dbReference type="RefSeq" id="WP_214176598.1">
    <property type="nucleotide sequence ID" value="NZ_JAHCVK010000012.1"/>
</dbReference>
<comment type="caution">
    <text evidence="1">The sequence shown here is derived from an EMBL/GenBank/DDBJ whole genome shotgun (WGS) entry which is preliminary data.</text>
</comment>
<accession>A0ABS5SH77</accession>
<dbReference type="Proteomes" id="UP000756860">
    <property type="component" value="Unassembled WGS sequence"/>
</dbReference>
<protein>
    <submittedName>
        <fullName evidence="1">Uncharacterized protein</fullName>
    </submittedName>
</protein>
<organism evidence="1 2">
    <name type="scientific">Geomobilimonas luticola</name>
    <dbReference type="NCBI Taxonomy" id="1114878"/>
    <lineage>
        <taxon>Bacteria</taxon>
        <taxon>Pseudomonadati</taxon>
        <taxon>Thermodesulfobacteriota</taxon>
        <taxon>Desulfuromonadia</taxon>
        <taxon>Geobacterales</taxon>
        <taxon>Geobacteraceae</taxon>
        <taxon>Geomobilimonas</taxon>
    </lineage>
</organism>
<gene>
    <name evidence="1" type="ORF">KI810_16175</name>
</gene>
<proteinExistence type="predicted"/>
<sequence>MATSRIEYYEIACQQVLEKDHSVFSIQWVVLPEDHTRDVTPEELLHLYLAYIRSFTCTLVTPEVTDTGVEFHLLRSSLSLLKFDLPQYVAIPHGTKATLHISGGFLVQPGQCDRGELDFIVERVAEGVKLTLQLSDFCPLLLGGQKPSLWRKWLYRFTQAYLHKVVTVRFLSRVHKKLVGYTAPVKIVRARLRSGIDT</sequence>
<dbReference type="EMBL" id="JAHCVK010000012">
    <property type="protein sequence ID" value="MBT0654590.1"/>
    <property type="molecule type" value="Genomic_DNA"/>
</dbReference>
<name>A0ABS5SH77_9BACT</name>
<keyword evidence="2" id="KW-1185">Reference proteome</keyword>
<evidence type="ECO:0000313" key="2">
    <source>
        <dbReference type="Proteomes" id="UP000756860"/>
    </source>
</evidence>